<gene>
    <name evidence="6" type="ORF">VIN7_7984</name>
</gene>
<dbReference type="OrthoDB" id="4062492at2759"/>
<keyword evidence="7" id="KW-1185">Reference proteome</keyword>
<evidence type="ECO:0000256" key="5">
    <source>
        <dbReference type="SAM" id="Phobius"/>
    </source>
</evidence>
<name>H0GWT6_SACCK</name>
<reference evidence="6 7" key="1">
    <citation type="journal article" date="2012" name="FEMS Yeast Res.">
        <title>The genome sequence of the wine yeast VIN7 reveals an allotriploid hybrid genome with Saccharomyces cerevisiae and Saccharomyces kudriavzevii origins.</title>
        <authorList>
            <person name="Borneman A.R."/>
            <person name="Desany B.A."/>
            <person name="Riches D."/>
            <person name="Affourtit J.P."/>
            <person name="Forgan A.H."/>
            <person name="Pretorius I.S."/>
            <person name="Egholm M."/>
            <person name="Chambers P.J."/>
        </authorList>
    </citation>
    <scope>NUCLEOTIDE SEQUENCE [LARGE SCALE GENOMIC DNA]</scope>
    <source>
        <strain evidence="6 7">VIN7</strain>
    </source>
</reference>
<evidence type="ECO:0000313" key="7">
    <source>
        <dbReference type="Proteomes" id="UP000009009"/>
    </source>
</evidence>
<keyword evidence="4 5" id="KW-0472">Membrane</keyword>
<comment type="subcellular location">
    <subcellularLocation>
        <location evidence="1">Membrane</location>
        <topology evidence="1">Multi-pass membrane protein</topology>
    </subcellularLocation>
</comment>
<feature type="transmembrane region" description="Helical" evidence="5">
    <location>
        <begin position="153"/>
        <end position="177"/>
    </location>
</feature>
<dbReference type="Pfam" id="PF15701">
    <property type="entry name" value="DUF4668"/>
    <property type="match status" value="1"/>
</dbReference>
<evidence type="ECO:0000256" key="3">
    <source>
        <dbReference type="ARBA" id="ARBA00022989"/>
    </source>
</evidence>
<feature type="transmembrane region" description="Helical" evidence="5">
    <location>
        <begin position="117"/>
        <end position="141"/>
    </location>
</feature>
<feature type="transmembrane region" description="Helical" evidence="5">
    <location>
        <begin position="61"/>
        <end position="80"/>
    </location>
</feature>
<organism evidence="6 7">
    <name type="scientific">Saccharomyces cerevisiae x Saccharomyces kudriavzevii (strain VIN7)</name>
    <name type="common">Yeast</name>
    <dbReference type="NCBI Taxonomy" id="1095631"/>
    <lineage>
        <taxon>Eukaryota</taxon>
        <taxon>Fungi</taxon>
        <taxon>Dikarya</taxon>
        <taxon>Ascomycota</taxon>
        <taxon>Saccharomycotina</taxon>
        <taxon>Saccharomycetes</taxon>
        <taxon>Saccharomycetales</taxon>
        <taxon>Saccharomycetaceae</taxon>
        <taxon>Saccharomyces</taxon>
    </lineage>
</organism>
<evidence type="ECO:0000256" key="1">
    <source>
        <dbReference type="ARBA" id="ARBA00004141"/>
    </source>
</evidence>
<dbReference type="HOGENOM" id="CLU_1338184_0_0_1"/>
<keyword evidence="3 5" id="KW-1133">Transmembrane helix</keyword>
<dbReference type="PhylomeDB" id="H0GWT6"/>
<dbReference type="InterPro" id="IPR031427">
    <property type="entry name" value="DUF4668"/>
</dbReference>
<evidence type="ECO:0000313" key="6">
    <source>
        <dbReference type="EMBL" id="EHN01741.1"/>
    </source>
</evidence>
<dbReference type="AlphaFoldDB" id="H0GWT6"/>
<sequence length="214" mass="24898">MATIIKNTGGNGRHVSIITKNDISSSLVFRFTTKVTRLLFILKMFQHTFLPFGLFVKDYNANWIVGYSAIVSIWGFAVWMERAYRNKMNQLLSQCTKIKCSRCDTCKKHPELFKCKYGMYFFLLYVSLTFSNILIQFILIKGSLRKRGIFYKIVSYVAVMPFQITSMIIHLMTAYLFKVYYLHNGHSKTDGHYVAYVKKPATEKKVISRQSTLI</sequence>
<evidence type="ECO:0000256" key="2">
    <source>
        <dbReference type="ARBA" id="ARBA00022692"/>
    </source>
</evidence>
<accession>H0GWT6</accession>
<protein>
    <submittedName>
        <fullName evidence="6">YPR071W-like protein</fullName>
    </submittedName>
</protein>
<comment type="caution">
    <text evidence="6">The sequence shown here is derived from an EMBL/GenBank/DDBJ whole genome shotgun (WGS) entry which is preliminary data.</text>
</comment>
<proteinExistence type="predicted"/>
<dbReference type="Proteomes" id="UP000009009">
    <property type="component" value="Unassembled WGS sequence"/>
</dbReference>
<evidence type="ECO:0000256" key="4">
    <source>
        <dbReference type="ARBA" id="ARBA00023136"/>
    </source>
</evidence>
<feature type="transmembrane region" description="Helical" evidence="5">
    <location>
        <begin position="35"/>
        <end position="55"/>
    </location>
</feature>
<dbReference type="EMBL" id="AGVY01000267">
    <property type="protein sequence ID" value="EHN01741.1"/>
    <property type="molecule type" value="Genomic_DNA"/>
</dbReference>
<keyword evidence="2 5" id="KW-0812">Transmembrane</keyword>
<dbReference type="GO" id="GO:0016020">
    <property type="term" value="C:membrane"/>
    <property type="evidence" value="ECO:0007669"/>
    <property type="project" value="UniProtKB-SubCell"/>
</dbReference>